<dbReference type="Gene3D" id="3.40.5.10">
    <property type="entry name" value="Ribosomal protein L9, N-terminal domain"/>
    <property type="match status" value="1"/>
</dbReference>
<dbReference type="InterPro" id="IPR020594">
    <property type="entry name" value="Ribosomal_bL9_bac/chp"/>
</dbReference>
<keyword evidence="2 7" id="KW-0699">rRNA-binding</keyword>
<comment type="function">
    <text evidence="7">Binds to the 23S rRNA.</text>
</comment>
<evidence type="ECO:0000256" key="7">
    <source>
        <dbReference type="HAMAP-Rule" id="MF_00503"/>
    </source>
</evidence>
<dbReference type="GO" id="GO:0005840">
    <property type="term" value="C:ribosome"/>
    <property type="evidence" value="ECO:0007669"/>
    <property type="project" value="UniProtKB-KW"/>
</dbReference>
<dbReference type="EMBL" id="FYEH01000003">
    <property type="protein sequence ID" value="SNB62476.1"/>
    <property type="molecule type" value="Genomic_DNA"/>
</dbReference>
<dbReference type="InterPro" id="IPR020070">
    <property type="entry name" value="Ribosomal_bL9_N"/>
</dbReference>
<gene>
    <name evidence="7" type="primary">rplI</name>
    <name evidence="11" type="ORF">SAMN07250955_103128</name>
</gene>
<protein>
    <recommendedName>
        <fullName evidence="6 7">Large ribosomal subunit protein bL9</fullName>
    </recommendedName>
</protein>
<keyword evidence="5 7" id="KW-0687">Ribonucleoprotein</keyword>
<dbReference type="Pfam" id="PF01281">
    <property type="entry name" value="Ribosomal_L9_N"/>
    <property type="match status" value="1"/>
</dbReference>
<dbReference type="HAMAP" id="MF_00503">
    <property type="entry name" value="Ribosomal_bL9"/>
    <property type="match status" value="1"/>
</dbReference>
<keyword evidence="3 7" id="KW-0694">RNA-binding</keyword>
<evidence type="ECO:0000256" key="6">
    <source>
        <dbReference type="ARBA" id="ARBA00035292"/>
    </source>
</evidence>
<dbReference type="NCBIfam" id="TIGR00158">
    <property type="entry name" value="L9"/>
    <property type="match status" value="1"/>
</dbReference>
<feature type="compositionally biased region" description="Acidic residues" evidence="9">
    <location>
        <begin position="163"/>
        <end position="172"/>
    </location>
</feature>
<dbReference type="OrthoDB" id="9788336at2"/>
<evidence type="ECO:0000256" key="1">
    <source>
        <dbReference type="ARBA" id="ARBA00010605"/>
    </source>
</evidence>
<feature type="domain" description="Ribosomal protein L9" evidence="10">
    <location>
        <begin position="13"/>
        <end position="40"/>
    </location>
</feature>
<dbReference type="Proteomes" id="UP000197065">
    <property type="component" value="Unassembled WGS sequence"/>
</dbReference>
<dbReference type="InterPro" id="IPR009027">
    <property type="entry name" value="Ribosomal_bL9/RNase_H1_N"/>
</dbReference>
<evidence type="ECO:0000313" key="11">
    <source>
        <dbReference type="EMBL" id="SNB62476.1"/>
    </source>
</evidence>
<keyword evidence="8" id="KW-0175">Coiled coil</keyword>
<dbReference type="Pfam" id="PF03948">
    <property type="entry name" value="Ribosomal_L9_C"/>
    <property type="match status" value="1"/>
</dbReference>
<dbReference type="SUPFAM" id="SSF55658">
    <property type="entry name" value="L9 N-domain-like"/>
    <property type="match status" value="1"/>
</dbReference>
<keyword evidence="12" id="KW-1185">Reference proteome</keyword>
<sequence length="186" mass="20466">MQVILLERVAKLGQMGEIVNVRDGYARNFLIPKGKALRATERTKASFEERRQQLEARNIEARNEATKLAGSVEGRSVVILRQASESAQLYGSVSSRDIAEAFTETGIALDRAQIRLEHPIKNLGLHDVIVALHPEVEVKVIVNVARSAEEADIQAGKAAPRTDEDEQDDEDEISRAIVDAVEQADA</sequence>
<dbReference type="SUPFAM" id="SSF55653">
    <property type="entry name" value="Ribosomal protein L9 C-domain"/>
    <property type="match status" value="1"/>
</dbReference>
<feature type="region of interest" description="Disordered" evidence="9">
    <location>
        <begin position="150"/>
        <end position="174"/>
    </location>
</feature>
<evidence type="ECO:0000256" key="4">
    <source>
        <dbReference type="ARBA" id="ARBA00022980"/>
    </source>
</evidence>
<accession>A0A212QSP1</accession>
<dbReference type="GO" id="GO:0006412">
    <property type="term" value="P:translation"/>
    <property type="evidence" value="ECO:0007669"/>
    <property type="project" value="UniProtKB-UniRule"/>
</dbReference>
<evidence type="ECO:0000256" key="2">
    <source>
        <dbReference type="ARBA" id="ARBA00022730"/>
    </source>
</evidence>
<organism evidence="11 12">
    <name type="scientific">Arboricoccus pini</name>
    <dbReference type="NCBI Taxonomy" id="1963835"/>
    <lineage>
        <taxon>Bacteria</taxon>
        <taxon>Pseudomonadati</taxon>
        <taxon>Pseudomonadota</taxon>
        <taxon>Alphaproteobacteria</taxon>
        <taxon>Geminicoccales</taxon>
        <taxon>Geminicoccaceae</taxon>
        <taxon>Arboricoccus</taxon>
    </lineage>
</organism>
<dbReference type="GO" id="GO:0019843">
    <property type="term" value="F:rRNA binding"/>
    <property type="evidence" value="ECO:0007669"/>
    <property type="project" value="UniProtKB-UniRule"/>
</dbReference>
<name>A0A212QSP1_9PROT</name>
<reference evidence="11 12" key="1">
    <citation type="submission" date="2017-06" db="EMBL/GenBank/DDBJ databases">
        <authorList>
            <person name="Kim H.J."/>
            <person name="Triplett B.A."/>
        </authorList>
    </citation>
    <scope>NUCLEOTIDE SEQUENCE [LARGE SCALE GENOMIC DNA]</scope>
    <source>
        <strain evidence="11 12">B29T1</strain>
    </source>
</reference>
<dbReference type="InterPro" id="IPR036791">
    <property type="entry name" value="Ribosomal_bL9_C_sf"/>
</dbReference>
<dbReference type="AlphaFoldDB" id="A0A212QSP1"/>
<evidence type="ECO:0000256" key="5">
    <source>
        <dbReference type="ARBA" id="ARBA00023274"/>
    </source>
</evidence>
<comment type="similarity">
    <text evidence="1 7">Belongs to the bacterial ribosomal protein bL9 family.</text>
</comment>
<evidence type="ECO:0000256" key="9">
    <source>
        <dbReference type="SAM" id="MobiDB-lite"/>
    </source>
</evidence>
<dbReference type="PANTHER" id="PTHR21368">
    <property type="entry name" value="50S RIBOSOMAL PROTEIN L9"/>
    <property type="match status" value="1"/>
</dbReference>
<feature type="coiled-coil region" evidence="8">
    <location>
        <begin position="37"/>
        <end position="71"/>
    </location>
</feature>
<dbReference type="RefSeq" id="WP_088560371.1">
    <property type="nucleotide sequence ID" value="NZ_FYEH01000003.1"/>
</dbReference>
<evidence type="ECO:0000313" key="12">
    <source>
        <dbReference type="Proteomes" id="UP000197065"/>
    </source>
</evidence>
<dbReference type="InterPro" id="IPR020069">
    <property type="entry name" value="Ribosomal_bL9_C"/>
</dbReference>
<dbReference type="InterPro" id="IPR000244">
    <property type="entry name" value="Ribosomal_bL9"/>
</dbReference>
<dbReference type="GO" id="GO:0003735">
    <property type="term" value="F:structural constituent of ribosome"/>
    <property type="evidence" value="ECO:0007669"/>
    <property type="project" value="InterPro"/>
</dbReference>
<evidence type="ECO:0000256" key="8">
    <source>
        <dbReference type="SAM" id="Coils"/>
    </source>
</evidence>
<dbReference type="Gene3D" id="3.10.430.100">
    <property type="entry name" value="Ribosomal protein L9, C-terminal domain"/>
    <property type="match status" value="1"/>
</dbReference>
<dbReference type="InterPro" id="IPR036935">
    <property type="entry name" value="Ribosomal_bL9_N_sf"/>
</dbReference>
<dbReference type="GO" id="GO:1990904">
    <property type="term" value="C:ribonucleoprotein complex"/>
    <property type="evidence" value="ECO:0007669"/>
    <property type="project" value="UniProtKB-KW"/>
</dbReference>
<evidence type="ECO:0000259" key="10">
    <source>
        <dbReference type="PROSITE" id="PS00651"/>
    </source>
</evidence>
<dbReference type="PROSITE" id="PS00651">
    <property type="entry name" value="RIBOSOMAL_L9"/>
    <property type="match status" value="1"/>
</dbReference>
<evidence type="ECO:0000256" key="3">
    <source>
        <dbReference type="ARBA" id="ARBA00022884"/>
    </source>
</evidence>
<proteinExistence type="inferred from homology"/>
<keyword evidence="4 7" id="KW-0689">Ribosomal protein</keyword>